<dbReference type="EMBL" id="JADBJN010000003">
    <property type="protein sequence ID" value="KAG5672371.1"/>
    <property type="molecule type" value="Genomic_DNA"/>
</dbReference>
<dbReference type="PANTHER" id="PTHR31665">
    <property type="entry name" value="FLYWCH FAMILY MEMBER 2-RELATED"/>
    <property type="match status" value="1"/>
</dbReference>
<dbReference type="Proteomes" id="UP001107558">
    <property type="component" value="Chromosome 3"/>
</dbReference>
<organism evidence="6 7">
    <name type="scientific">Polypedilum vanderplanki</name>
    <name type="common">Sleeping chironomid midge</name>
    <dbReference type="NCBI Taxonomy" id="319348"/>
    <lineage>
        <taxon>Eukaryota</taxon>
        <taxon>Metazoa</taxon>
        <taxon>Ecdysozoa</taxon>
        <taxon>Arthropoda</taxon>
        <taxon>Hexapoda</taxon>
        <taxon>Insecta</taxon>
        <taxon>Pterygota</taxon>
        <taxon>Neoptera</taxon>
        <taxon>Endopterygota</taxon>
        <taxon>Diptera</taxon>
        <taxon>Nematocera</taxon>
        <taxon>Chironomoidea</taxon>
        <taxon>Chironomidae</taxon>
        <taxon>Chironominae</taxon>
        <taxon>Polypedilum</taxon>
        <taxon>Polypedilum</taxon>
    </lineage>
</organism>
<dbReference type="InterPro" id="IPR007588">
    <property type="entry name" value="Znf_FLYWCH"/>
</dbReference>
<keyword evidence="2" id="KW-0863">Zinc-finger</keyword>
<evidence type="ECO:0000256" key="1">
    <source>
        <dbReference type="ARBA" id="ARBA00022723"/>
    </source>
</evidence>
<evidence type="ECO:0000256" key="4">
    <source>
        <dbReference type="SAM" id="MobiDB-lite"/>
    </source>
</evidence>
<keyword evidence="7" id="KW-1185">Reference proteome</keyword>
<feature type="compositionally biased region" description="Basic and acidic residues" evidence="4">
    <location>
        <begin position="458"/>
        <end position="469"/>
    </location>
</feature>
<dbReference type="Gene3D" id="2.20.25.240">
    <property type="match status" value="4"/>
</dbReference>
<proteinExistence type="predicted"/>
<dbReference type="AlphaFoldDB" id="A0A9J6BSC7"/>
<evidence type="ECO:0000256" key="2">
    <source>
        <dbReference type="ARBA" id="ARBA00022771"/>
    </source>
</evidence>
<reference evidence="6" key="1">
    <citation type="submission" date="2021-03" db="EMBL/GenBank/DDBJ databases">
        <title>Chromosome level genome of the anhydrobiotic midge Polypedilum vanderplanki.</title>
        <authorList>
            <person name="Yoshida Y."/>
            <person name="Kikawada T."/>
            <person name="Gusev O."/>
        </authorList>
    </citation>
    <scope>NUCLEOTIDE SEQUENCE</scope>
    <source>
        <strain evidence="6">NIAS01</strain>
        <tissue evidence="6">Whole body or cell culture</tissue>
    </source>
</reference>
<feature type="region of interest" description="Disordered" evidence="4">
    <location>
        <begin position="444"/>
        <end position="469"/>
    </location>
</feature>
<keyword evidence="1" id="KW-0479">Metal-binding</keyword>
<name>A0A9J6BSC7_POLVA</name>
<feature type="domain" description="FLYWCH-type" evidence="5">
    <location>
        <begin position="299"/>
        <end position="360"/>
    </location>
</feature>
<evidence type="ECO:0000313" key="7">
    <source>
        <dbReference type="Proteomes" id="UP001107558"/>
    </source>
</evidence>
<gene>
    <name evidence="6" type="ORF">PVAND_002503</name>
</gene>
<feature type="domain" description="FLYWCH-type" evidence="5">
    <location>
        <begin position="25"/>
        <end position="94"/>
    </location>
</feature>
<dbReference type="PANTHER" id="PTHR31665:SF0">
    <property type="entry name" value="FLYWCH FAMILY MEMBER 2"/>
    <property type="match status" value="1"/>
</dbReference>
<comment type="caution">
    <text evidence="6">The sequence shown here is derived from an EMBL/GenBank/DDBJ whole genome shotgun (WGS) entry which is preliminary data.</text>
</comment>
<dbReference type="GO" id="GO:0008270">
    <property type="term" value="F:zinc ion binding"/>
    <property type="evidence" value="ECO:0007669"/>
    <property type="project" value="UniProtKB-KW"/>
</dbReference>
<evidence type="ECO:0000313" key="6">
    <source>
        <dbReference type="EMBL" id="KAG5672371.1"/>
    </source>
</evidence>
<dbReference type="Pfam" id="PF04500">
    <property type="entry name" value="FLYWCH"/>
    <property type="match status" value="4"/>
</dbReference>
<feature type="domain" description="FLYWCH-type" evidence="5">
    <location>
        <begin position="383"/>
        <end position="448"/>
    </location>
</feature>
<evidence type="ECO:0000259" key="5">
    <source>
        <dbReference type="Pfam" id="PF04500"/>
    </source>
</evidence>
<accession>A0A9J6BSC7</accession>
<protein>
    <recommendedName>
        <fullName evidence="5">FLYWCH-type domain-containing protein</fullName>
    </recommendedName>
</protein>
<evidence type="ECO:0000256" key="3">
    <source>
        <dbReference type="ARBA" id="ARBA00022833"/>
    </source>
</evidence>
<keyword evidence="3" id="KW-0862">Zinc</keyword>
<dbReference type="OrthoDB" id="167578at2759"/>
<sequence length="469" mass="54722">MIDDEHKLPVTKTMEIIFDPAEVQFIKGQRGSNLLTVDGYAFAKNRTTEGRSYWLCSKKFSAKCHARVITELTKVASSDAFYLTVLSHNGVHTHDRDPRVATSIKSSNDEYTQIIMLPASGEENAAGKESQNYTYPSQYSVKQEKPLPFQPRPIKRESAPLQTSYSVPFHFVESGRRNQLLICEGQRYILNNKYGEKSSESGAELYFVTDKETQAEHVIQFSVSLRGKPAIMVDNIRFIVMNENMKRVLWRCSYMSTKTRKCPARVKMYRGNPPQFEMDQCRHEHMPLVRDYDTQKFSYVISQKGKPQLEHNGYVFVKEKEREKKVYWRCIYYTTKYKCRGRIHTEAIDNKIIKETPHCHKPLEVKTEPRRVRIIYFTGGLHFSKTQRGRTMLVYEGFRYVINRESQKNTFWRCNRYVKYGCRAGAVTSKCGSPDEQQTIRLTHTHSHSPEKLSPYEMEEKVEIDSEIK</sequence>
<dbReference type="InterPro" id="IPR040312">
    <property type="entry name" value="FWCH1/FWCH2"/>
</dbReference>
<feature type="domain" description="FLYWCH-type" evidence="5">
    <location>
        <begin position="224"/>
        <end position="279"/>
    </location>
</feature>